<evidence type="ECO:0000313" key="1">
    <source>
        <dbReference type="EMBL" id="MBF2707468.1"/>
    </source>
</evidence>
<comment type="caution">
    <text evidence="1">The sequence shown here is derived from an EMBL/GenBank/DDBJ whole genome shotgun (WGS) entry which is preliminary data.</text>
</comment>
<accession>A0A930U5X0</accession>
<gene>
    <name evidence="1" type="ORF">IR213_02495</name>
</gene>
<dbReference type="InterPro" id="IPR027417">
    <property type="entry name" value="P-loop_NTPase"/>
</dbReference>
<organism evidence="1 2">
    <name type="scientific">Flavobacterium soyangense</name>
    <dbReference type="NCBI Taxonomy" id="2023265"/>
    <lineage>
        <taxon>Bacteria</taxon>
        <taxon>Pseudomonadati</taxon>
        <taxon>Bacteroidota</taxon>
        <taxon>Flavobacteriia</taxon>
        <taxon>Flavobacteriales</taxon>
        <taxon>Flavobacteriaceae</taxon>
        <taxon>Flavobacterium</taxon>
    </lineage>
</organism>
<dbReference type="Proteomes" id="UP000646211">
    <property type="component" value="Unassembled WGS sequence"/>
</dbReference>
<reference evidence="1" key="1">
    <citation type="submission" date="2020-11" db="EMBL/GenBank/DDBJ databases">
        <title>Genome of Flavobacterium soyangense.</title>
        <authorList>
            <person name="Liu Q."/>
            <person name="Xin Y.-H."/>
        </authorList>
    </citation>
    <scope>NUCLEOTIDE SEQUENCE</scope>
    <source>
        <strain evidence="1">CGMCC 1.13493</strain>
    </source>
</reference>
<dbReference type="RefSeq" id="WP_194310731.1">
    <property type="nucleotide sequence ID" value="NZ_JADHEC010000003.1"/>
</dbReference>
<evidence type="ECO:0000313" key="2">
    <source>
        <dbReference type="Proteomes" id="UP000646211"/>
    </source>
</evidence>
<name>A0A930U5X0_9FLAO</name>
<proteinExistence type="predicted"/>
<dbReference type="SUPFAM" id="SSF52540">
    <property type="entry name" value="P-loop containing nucleoside triphosphate hydrolases"/>
    <property type="match status" value="1"/>
</dbReference>
<dbReference type="AlphaFoldDB" id="A0A930U5X0"/>
<protein>
    <submittedName>
        <fullName evidence="1">Uncharacterized protein</fullName>
    </submittedName>
</protein>
<keyword evidence="2" id="KW-1185">Reference proteome</keyword>
<sequence length="144" mass="15973">MNTIIGLRGKGGSGKTTTIGKLFELLEKNGYEIQSSSFGKIGIDFKAILIKKNIKIGLSSWGDSYDLVFNALKELMDDECMICVCACRTYDRINPGTNAAITQFTNYKHKFIEKTVANNTITIDEASSKDADVLFAEIEKLFKI</sequence>
<dbReference type="EMBL" id="JADHEC010000003">
    <property type="protein sequence ID" value="MBF2707468.1"/>
    <property type="molecule type" value="Genomic_DNA"/>
</dbReference>